<keyword evidence="3 6" id="KW-0812">Transmembrane</keyword>
<dbReference type="EMBL" id="CP050253">
    <property type="protein sequence ID" value="QIQ22113.1"/>
    <property type="molecule type" value="Genomic_DNA"/>
</dbReference>
<dbReference type="FunCoup" id="A0A6G9ID15">
    <property type="interactions" value="68"/>
</dbReference>
<dbReference type="NCBIfam" id="NF002494">
    <property type="entry name" value="PRK01821.1"/>
    <property type="match status" value="1"/>
</dbReference>
<gene>
    <name evidence="7" type="ORF">IPMB12_10700</name>
</gene>
<evidence type="ECO:0000256" key="5">
    <source>
        <dbReference type="ARBA" id="ARBA00023136"/>
    </source>
</evidence>
<feature type="transmembrane region" description="Helical" evidence="6">
    <location>
        <begin position="80"/>
        <end position="97"/>
    </location>
</feature>
<dbReference type="GO" id="GO:0005886">
    <property type="term" value="C:plasma membrane"/>
    <property type="evidence" value="ECO:0007669"/>
    <property type="project" value="UniProtKB-SubCell"/>
</dbReference>
<protein>
    <submittedName>
        <fullName evidence="7">CidA/LrgA family protein</fullName>
    </submittedName>
</protein>
<sequence length="145" mass="16930">MKHWLSHKSTPKHRLYSLYYVLFAYVRAFLIIILCLWAGNLLSYILPIMIPGSILGLLILFFLMSFQIIPTKWVKCGCQLFMRYMMILFVPAAMGIMDNYYLLLFSFMPIILGSLGSTLIVLLLVGYLTQYLHTRPRKEPKQEVQ</sequence>
<accession>A0A6G9ID15</accession>
<keyword evidence="2" id="KW-1003">Cell membrane</keyword>
<organism evidence="7 8">
    <name type="scientific">Zophobihabitans entericus</name>
    <dbReference type="NCBI Taxonomy" id="1635327"/>
    <lineage>
        <taxon>Bacteria</taxon>
        <taxon>Pseudomonadati</taxon>
        <taxon>Pseudomonadota</taxon>
        <taxon>Gammaproteobacteria</taxon>
        <taxon>Orbales</taxon>
        <taxon>Orbaceae</taxon>
        <taxon>Zophobihabitans</taxon>
    </lineage>
</organism>
<evidence type="ECO:0000256" key="6">
    <source>
        <dbReference type="SAM" id="Phobius"/>
    </source>
</evidence>
<comment type="subcellular location">
    <subcellularLocation>
        <location evidence="1">Cell membrane</location>
        <topology evidence="1">Multi-pass membrane protein</topology>
    </subcellularLocation>
</comment>
<keyword evidence="8" id="KW-1185">Reference proteome</keyword>
<reference evidence="7 8" key="1">
    <citation type="submission" date="2020-03" db="EMBL/GenBank/DDBJ databases">
        <title>Complete genome sequence of Orbus sp. IPMB12 (BCRC 80908).</title>
        <authorList>
            <person name="Lo W.-S."/>
            <person name="Chang T.-H."/>
            <person name="Kuo C.-H."/>
        </authorList>
    </citation>
    <scope>NUCLEOTIDE SEQUENCE [LARGE SCALE GENOMIC DNA]</scope>
    <source>
        <strain evidence="7 8">IPMB12</strain>
    </source>
</reference>
<feature type="transmembrane region" description="Helical" evidence="6">
    <location>
        <begin position="20"/>
        <end position="39"/>
    </location>
</feature>
<dbReference type="InterPro" id="IPR005538">
    <property type="entry name" value="LrgA/CidA"/>
</dbReference>
<keyword evidence="4 6" id="KW-1133">Transmembrane helix</keyword>
<dbReference type="PANTHER" id="PTHR33931">
    <property type="entry name" value="HOLIN-LIKE PROTEIN CIDA-RELATED"/>
    <property type="match status" value="1"/>
</dbReference>
<evidence type="ECO:0000256" key="2">
    <source>
        <dbReference type="ARBA" id="ARBA00022475"/>
    </source>
</evidence>
<keyword evidence="5 6" id="KW-0472">Membrane</keyword>
<feature type="transmembrane region" description="Helical" evidence="6">
    <location>
        <begin position="103"/>
        <end position="128"/>
    </location>
</feature>
<dbReference type="AlphaFoldDB" id="A0A6G9ID15"/>
<name>A0A6G9ID15_9GAMM</name>
<evidence type="ECO:0000313" key="8">
    <source>
        <dbReference type="Proteomes" id="UP000501168"/>
    </source>
</evidence>
<dbReference type="Proteomes" id="UP000501168">
    <property type="component" value="Chromosome"/>
</dbReference>
<dbReference type="InParanoid" id="A0A6G9ID15"/>
<evidence type="ECO:0000313" key="7">
    <source>
        <dbReference type="EMBL" id="QIQ22113.1"/>
    </source>
</evidence>
<evidence type="ECO:0000256" key="1">
    <source>
        <dbReference type="ARBA" id="ARBA00004651"/>
    </source>
</evidence>
<dbReference type="PANTHER" id="PTHR33931:SF5">
    <property type="entry name" value="UPF0299 MEMBRANE PROTEIN YOHJ"/>
    <property type="match status" value="1"/>
</dbReference>
<dbReference type="KEGG" id="orb:IPMB12_10700"/>
<dbReference type="Pfam" id="PF03788">
    <property type="entry name" value="LrgA"/>
    <property type="match status" value="1"/>
</dbReference>
<dbReference type="RefSeq" id="WP_166917410.1">
    <property type="nucleotide sequence ID" value="NZ_CP050253.1"/>
</dbReference>
<feature type="transmembrane region" description="Helical" evidence="6">
    <location>
        <begin position="45"/>
        <end position="68"/>
    </location>
</feature>
<evidence type="ECO:0000256" key="3">
    <source>
        <dbReference type="ARBA" id="ARBA00022692"/>
    </source>
</evidence>
<proteinExistence type="predicted"/>
<evidence type="ECO:0000256" key="4">
    <source>
        <dbReference type="ARBA" id="ARBA00022989"/>
    </source>
</evidence>